<keyword evidence="10" id="KW-1133">Transmembrane helix</keyword>
<evidence type="ECO:0000256" key="9">
    <source>
        <dbReference type="SAM" id="Coils"/>
    </source>
</evidence>
<keyword evidence="5" id="KW-0547">Nucleotide-binding</keyword>
<evidence type="ECO:0000256" key="6">
    <source>
        <dbReference type="ARBA" id="ARBA00022777"/>
    </source>
</evidence>
<accession>A0ABT7NL30</accession>
<dbReference type="SUPFAM" id="SSF48452">
    <property type="entry name" value="TPR-like"/>
    <property type="match status" value="1"/>
</dbReference>
<dbReference type="PANTHER" id="PTHR24421:SF10">
    <property type="entry name" value="NITRATE_NITRITE SENSOR PROTEIN NARQ"/>
    <property type="match status" value="1"/>
</dbReference>
<evidence type="ECO:0000256" key="8">
    <source>
        <dbReference type="ARBA" id="ARBA00023012"/>
    </source>
</evidence>
<protein>
    <recommendedName>
        <fullName evidence="2">histidine kinase</fullName>
        <ecNumber evidence="2">2.7.13.3</ecNumber>
    </recommendedName>
</protein>
<keyword evidence="4" id="KW-0808">Transferase</keyword>
<evidence type="ECO:0000256" key="1">
    <source>
        <dbReference type="ARBA" id="ARBA00000085"/>
    </source>
</evidence>
<feature type="transmembrane region" description="Helical" evidence="10">
    <location>
        <begin position="403"/>
        <end position="422"/>
    </location>
</feature>
<feature type="signal peptide" evidence="11">
    <location>
        <begin position="1"/>
        <end position="17"/>
    </location>
</feature>
<dbReference type="EMBL" id="JACAGK010000014">
    <property type="protein sequence ID" value="MDM1047910.1"/>
    <property type="molecule type" value="Genomic_DNA"/>
</dbReference>
<dbReference type="InterPro" id="IPR019734">
    <property type="entry name" value="TPR_rpt"/>
</dbReference>
<dbReference type="Proteomes" id="UP001170954">
    <property type="component" value="Unassembled WGS sequence"/>
</dbReference>
<dbReference type="InterPro" id="IPR011990">
    <property type="entry name" value="TPR-like_helical_dom_sf"/>
</dbReference>
<evidence type="ECO:0000256" key="7">
    <source>
        <dbReference type="ARBA" id="ARBA00022840"/>
    </source>
</evidence>
<keyword evidence="10" id="KW-0812">Transmembrane</keyword>
<proteinExistence type="predicted"/>
<reference evidence="13" key="2">
    <citation type="journal article" date="2022" name="Sci. Total Environ.">
        <title>Prevalence, transmission, and molecular epidemiology of tet(X)-positive bacteria among humans, animals, and environmental niches in China: An epidemiological, and genomic-based study.</title>
        <authorList>
            <person name="Dong N."/>
            <person name="Zeng Y."/>
            <person name="Cai C."/>
            <person name="Sun C."/>
            <person name="Lu J."/>
            <person name="Liu C."/>
            <person name="Zhou H."/>
            <person name="Sun Q."/>
            <person name="Shu L."/>
            <person name="Wang H."/>
            <person name="Wang Y."/>
            <person name="Wang S."/>
            <person name="Wu C."/>
            <person name="Chan E.W."/>
            <person name="Chen G."/>
            <person name="Shen Z."/>
            <person name="Chen S."/>
            <person name="Zhang R."/>
        </authorList>
    </citation>
    <scope>NUCLEOTIDE SEQUENCE</scope>
    <source>
        <strain evidence="13">R1692</strain>
    </source>
</reference>
<dbReference type="Gene3D" id="3.30.565.10">
    <property type="entry name" value="Histidine kinase-like ATPase, C-terminal domain"/>
    <property type="match status" value="1"/>
</dbReference>
<evidence type="ECO:0000256" key="4">
    <source>
        <dbReference type="ARBA" id="ARBA00022679"/>
    </source>
</evidence>
<keyword evidence="14" id="KW-1185">Reference proteome</keyword>
<dbReference type="Gene3D" id="1.20.5.1930">
    <property type="match status" value="1"/>
</dbReference>
<comment type="caution">
    <text evidence="13">The sequence shown here is derived from an EMBL/GenBank/DDBJ whole genome shotgun (WGS) entry which is preliminary data.</text>
</comment>
<feature type="domain" description="Histidine kinase" evidence="12">
    <location>
        <begin position="463"/>
        <end position="645"/>
    </location>
</feature>
<dbReference type="Pfam" id="PF07730">
    <property type="entry name" value="HisKA_3"/>
    <property type="match status" value="1"/>
</dbReference>
<dbReference type="InterPro" id="IPR005467">
    <property type="entry name" value="His_kinase_dom"/>
</dbReference>
<dbReference type="PANTHER" id="PTHR24421">
    <property type="entry name" value="NITRATE/NITRITE SENSOR PROTEIN NARX-RELATED"/>
    <property type="match status" value="1"/>
</dbReference>
<evidence type="ECO:0000256" key="3">
    <source>
        <dbReference type="ARBA" id="ARBA00022553"/>
    </source>
</evidence>
<evidence type="ECO:0000256" key="5">
    <source>
        <dbReference type="ARBA" id="ARBA00022741"/>
    </source>
</evidence>
<dbReference type="SUPFAM" id="SSF55874">
    <property type="entry name" value="ATPase domain of HSP90 chaperone/DNA topoisomerase II/histidine kinase"/>
    <property type="match status" value="1"/>
</dbReference>
<evidence type="ECO:0000313" key="14">
    <source>
        <dbReference type="Proteomes" id="UP001170954"/>
    </source>
</evidence>
<evidence type="ECO:0000256" key="10">
    <source>
        <dbReference type="SAM" id="Phobius"/>
    </source>
</evidence>
<gene>
    <name evidence="13" type="ORF">HX018_06630</name>
</gene>
<organism evidence="13 14">
    <name type="scientific">Sphingobacterium hotanense</name>
    <dbReference type="NCBI Taxonomy" id="649196"/>
    <lineage>
        <taxon>Bacteria</taxon>
        <taxon>Pseudomonadati</taxon>
        <taxon>Bacteroidota</taxon>
        <taxon>Sphingobacteriia</taxon>
        <taxon>Sphingobacteriales</taxon>
        <taxon>Sphingobacteriaceae</taxon>
        <taxon>Sphingobacterium</taxon>
    </lineage>
</organism>
<dbReference type="RefSeq" id="WP_286650891.1">
    <property type="nucleotide sequence ID" value="NZ_JACAGK010000014.1"/>
</dbReference>
<dbReference type="CDD" id="cd16917">
    <property type="entry name" value="HATPase_UhpB-NarQ-NarX-like"/>
    <property type="match status" value="1"/>
</dbReference>
<keyword evidence="10" id="KW-0472">Membrane</keyword>
<reference evidence="13" key="1">
    <citation type="submission" date="2020-06" db="EMBL/GenBank/DDBJ databases">
        <authorList>
            <person name="Dong N."/>
        </authorList>
    </citation>
    <scope>NUCLEOTIDE SEQUENCE</scope>
    <source>
        <strain evidence="13">R1692</strain>
    </source>
</reference>
<dbReference type="Gene3D" id="1.25.40.10">
    <property type="entry name" value="Tetratricopeptide repeat domain"/>
    <property type="match status" value="1"/>
</dbReference>
<name>A0ABT7NL30_9SPHI</name>
<evidence type="ECO:0000259" key="12">
    <source>
        <dbReference type="PROSITE" id="PS50109"/>
    </source>
</evidence>
<comment type="catalytic activity">
    <reaction evidence="1">
        <text>ATP + protein L-histidine = ADP + protein N-phospho-L-histidine.</text>
        <dbReference type="EC" id="2.7.13.3"/>
    </reaction>
</comment>
<evidence type="ECO:0000256" key="2">
    <source>
        <dbReference type="ARBA" id="ARBA00012438"/>
    </source>
</evidence>
<keyword evidence="3" id="KW-0597">Phosphoprotein</keyword>
<feature type="coiled-coil region" evidence="9">
    <location>
        <begin position="339"/>
        <end position="395"/>
    </location>
</feature>
<dbReference type="InterPro" id="IPR003594">
    <property type="entry name" value="HATPase_dom"/>
</dbReference>
<dbReference type="SMART" id="SM00387">
    <property type="entry name" value="HATPase_c"/>
    <property type="match status" value="1"/>
</dbReference>
<dbReference type="SMART" id="SM00028">
    <property type="entry name" value="TPR"/>
    <property type="match status" value="3"/>
</dbReference>
<keyword evidence="9" id="KW-0175">Coiled coil</keyword>
<keyword evidence="7" id="KW-0067">ATP-binding</keyword>
<evidence type="ECO:0000256" key="11">
    <source>
        <dbReference type="SAM" id="SignalP"/>
    </source>
</evidence>
<dbReference type="InterPro" id="IPR050482">
    <property type="entry name" value="Sensor_HK_TwoCompSys"/>
</dbReference>
<dbReference type="PROSITE" id="PS50109">
    <property type="entry name" value="HIS_KIN"/>
    <property type="match status" value="1"/>
</dbReference>
<dbReference type="InterPro" id="IPR011712">
    <property type="entry name" value="Sig_transdc_His_kin_sub3_dim/P"/>
</dbReference>
<sequence length="645" mass="73972">MRLVVFMFLFLWATLQASVVWSQETTYVDSLNRQLKEAARSNKEKADIYFLLSDFYSYRDTAKAFAMLDSANSFIDPKDKLYYGILTFYEAGVYFDLNIEKSQQLYMQAENILKDFSTPLSYEYRARLWNNYGVLEQAKDRHDLFLDILLNKSIPYIQKTNKVSLHASYLTNVSLVLFNQKNYPRAIHYSQKAIGLLRENAIEDKQLVWAYLNLAHSFLYLSKSNKAAEALQSVEKIIDKKSRTQEDYLPYISYYYIIKTKYYDLIGDKPNSIKTSREGMAFCGKYNLKSDYNSLAHYLGHNLLQTGGYAEAKRISLMLLADEINSKSLKNKANSLKLLSEAELKLGNYRSAYDALKQLHKINDSMVVRNEKLRVEELEARYNTSEQEKKILALQNKTKTQNILTLSSVSFAILLLAFYLYVSKQNKKQARQELISMAQQKEVEISKALMEGSEQERSRVAMELHDGLGGKLTGIKINIENILETTHNNAPLRKVVSQLEETVSDIRNLSSNLMPVSLVLYGLDSALRDFVQNLQTRDTKIDFYASNLSQLTDRNKQLAVYRIVQELVTNAVKHAGALAIFLQCTVENNLLLIEIEDNGKGFDPTTIRRNMGLSNIETRVKYLNGKMNIDAFPQKGTSISIECLI</sequence>
<dbReference type="InterPro" id="IPR036890">
    <property type="entry name" value="HATPase_C_sf"/>
</dbReference>
<feature type="chain" id="PRO_5045841339" description="histidine kinase" evidence="11">
    <location>
        <begin position="18"/>
        <end position="645"/>
    </location>
</feature>
<keyword evidence="11" id="KW-0732">Signal</keyword>
<dbReference type="EC" id="2.7.13.3" evidence="2"/>
<keyword evidence="6 13" id="KW-0418">Kinase</keyword>
<keyword evidence="8" id="KW-0902">Two-component regulatory system</keyword>
<dbReference type="Pfam" id="PF02518">
    <property type="entry name" value="HATPase_c"/>
    <property type="match status" value="1"/>
</dbReference>
<evidence type="ECO:0000313" key="13">
    <source>
        <dbReference type="EMBL" id="MDM1047910.1"/>
    </source>
</evidence>
<dbReference type="GO" id="GO:0016301">
    <property type="term" value="F:kinase activity"/>
    <property type="evidence" value="ECO:0007669"/>
    <property type="project" value="UniProtKB-KW"/>
</dbReference>